<accession>A0ABW1ADX2</accession>
<dbReference type="Pfam" id="PF07729">
    <property type="entry name" value="FCD"/>
    <property type="match status" value="1"/>
</dbReference>
<dbReference type="InterPro" id="IPR008920">
    <property type="entry name" value="TF_FadR/GntR_C"/>
</dbReference>
<evidence type="ECO:0000256" key="1">
    <source>
        <dbReference type="ARBA" id="ARBA00023015"/>
    </source>
</evidence>
<feature type="domain" description="HTH gntR-type" evidence="4">
    <location>
        <begin position="17"/>
        <end position="87"/>
    </location>
</feature>
<protein>
    <submittedName>
        <fullName evidence="5">FadR/GntR family transcriptional regulator</fullName>
    </submittedName>
</protein>
<keyword evidence="3" id="KW-0804">Transcription</keyword>
<dbReference type="PANTHER" id="PTHR43537">
    <property type="entry name" value="TRANSCRIPTIONAL REGULATOR, GNTR FAMILY"/>
    <property type="match status" value="1"/>
</dbReference>
<keyword evidence="6" id="KW-1185">Reference proteome</keyword>
<evidence type="ECO:0000256" key="2">
    <source>
        <dbReference type="ARBA" id="ARBA00023125"/>
    </source>
</evidence>
<dbReference type="RefSeq" id="WP_378288986.1">
    <property type="nucleotide sequence ID" value="NZ_JBHSON010000095.1"/>
</dbReference>
<comment type="caution">
    <text evidence="5">The sequence shown here is derived from an EMBL/GenBank/DDBJ whole genome shotgun (WGS) entry which is preliminary data.</text>
</comment>
<reference evidence="6" key="1">
    <citation type="journal article" date="2019" name="Int. J. Syst. Evol. Microbiol.">
        <title>The Global Catalogue of Microorganisms (GCM) 10K type strain sequencing project: providing services to taxonomists for standard genome sequencing and annotation.</title>
        <authorList>
            <consortium name="The Broad Institute Genomics Platform"/>
            <consortium name="The Broad Institute Genome Sequencing Center for Infectious Disease"/>
            <person name="Wu L."/>
            <person name="Ma J."/>
        </authorList>
    </citation>
    <scope>NUCLEOTIDE SEQUENCE [LARGE SCALE GENOMIC DNA]</scope>
    <source>
        <strain evidence="6">KCTC 42087</strain>
    </source>
</reference>
<dbReference type="InterPro" id="IPR036388">
    <property type="entry name" value="WH-like_DNA-bd_sf"/>
</dbReference>
<dbReference type="CDD" id="cd07377">
    <property type="entry name" value="WHTH_GntR"/>
    <property type="match status" value="1"/>
</dbReference>
<keyword evidence="1" id="KW-0805">Transcription regulation</keyword>
<name>A0ABW1ADX2_9ACTN</name>
<dbReference type="InterPro" id="IPR011711">
    <property type="entry name" value="GntR_C"/>
</dbReference>
<sequence>MAEADSPKQQRAQFRQPRVAEVIAGILRDRIVDGELANGDSLPKQEDLMSEFGISRPTLREALRQLENEGLLTVRRGSIGGSVVEVPTAETSAYTFGLVLQSRRTSISDLATAIEQIEPIAASLCAARADRGEAVVPVLRANLEEATAAIGDGERFTMLSRRFHEFLVGACGNETLIVMLGALESLWSEQERQWAARVTTEGRYPNEGRRREVLSTHASLVDAIAAGDSNTARKIDTGHLTHSQRYALENSETQVVRATSLRNGLRDLGG</sequence>
<dbReference type="EMBL" id="JBHSON010000095">
    <property type="protein sequence ID" value="MFC5752717.1"/>
    <property type="molecule type" value="Genomic_DNA"/>
</dbReference>
<dbReference type="SUPFAM" id="SSF48008">
    <property type="entry name" value="GntR ligand-binding domain-like"/>
    <property type="match status" value="1"/>
</dbReference>
<proteinExistence type="predicted"/>
<dbReference type="Proteomes" id="UP001596074">
    <property type="component" value="Unassembled WGS sequence"/>
</dbReference>
<dbReference type="PROSITE" id="PS50949">
    <property type="entry name" value="HTH_GNTR"/>
    <property type="match status" value="1"/>
</dbReference>
<dbReference type="SMART" id="SM00895">
    <property type="entry name" value="FCD"/>
    <property type="match status" value="1"/>
</dbReference>
<evidence type="ECO:0000259" key="4">
    <source>
        <dbReference type="PROSITE" id="PS50949"/>
    </source>
</evidence>
<dbReference type="SUPFAM" id="SSF46785">
    <property type="entry name" value="Winged helix' DNA-binding domain"/>
    <property type="match status" value="1"/>
</dbReference>
<dbReference type="SMART" id="SM00345">
    <property type="entry name" value="HTH_GNTR"/>
    <property type="match status" value="1"/>
</dbReference>
<evidence type="ECO:0000313" key="5">
    <source>
        <dbReference type="EMBL" id="MFC5752717.1"/>
    </source>
</evidence>
<dbReference type="InterPro" id="IPR036390">
    <property type="entry name" value="WH_DNA-bd_sf"/>
</dbReference>
<gene>
    <name evidence="5" type="ORF">ACFPZN_44490</name>
</gene>
<evidence type="ECO:0000256" key="3">
    <source>
        <dbReference type="ARBA" id="ARBA00023163"/>
    </source>
</evidence>
<keyword evidence="2" id="KW-0238">DNA-binding</keyword>
<evidence type="ECO:0000313" key="6">
    <source>
        <dbReference type="Proteomes" id="UP001596074"/>
    </source>
</evidence>
<dbReference type="Pfam" id="PF00392">
    <property type="entry name" value="GntR"/>
    <property type="match status" value="1"/>
</dbReference>
<dbReference type="InterPro" id="IPR000524">
    <property type="entry name" value="Tscrpt_reg_HTH_GntR"/>
</dbReference>
<dbReference type="PANTHER" id="PTHR43537:SF5">
    <property type="entry name" value="UXU OPERON TRANSCRIPTIONAL REGULATOR"/>
    <property type="match status" value="1"/>
</dbReference>
<dbReference type="Gene3D" id="1.20.120.530">
    <property type="entry name" value="GntR ligand-binding domain-like"/>
    <property type="match status" value="1"/>
</dbReference>
<dbReference type="Gene3D" id="1.10.10.10">
    <property type="entry name" value="Winged helix-like DNA-binding domain superfamily/Winged helix DNA-binding domain"/>
    <property type="match status" value="1"/>
</dbReference>
<organism evidence="5 6">
    <name type="scientific">Actinomadura rugatobispora</name>
    <dbReference type="NCBI Taxonomy" id="1994"/>
    <lineage>
        <taxon>Bacteria</taxon>
        <taxon>Bacillati</taxon>
        <taxon>Actinomycetota</taxon>
        <taxon>Actinomycetes</taxon>
        <taxon>Streptosporangiales</taxon>
        <taxon>Thermomonosporaceae</taxon>
        <taxon>Actinomadura</taxon>
    </lineage>
</organism>
<dbReference type="PRINTS" id="PR00035">
    <property type="entry name" value="HTHGNTR"/>
</dbReference>